<dbReference type="OrthoDB" id="5185518at2"/>
<dbReference type="AlphaFoldDB" id="A0A4Q9KHV1"/>
<dbReference type="Gene3D" id="1.10.1760.20">
    <property type="match status" value="1"/>
</dbReference>
<feature type="transmembrane region" description="Helical" evidence="1">
    <location>
        <begin position="168"/>
        <end position="190"/>
    </location>
</feature>
<proteinExistence type="predicted"/>
<feature type="transmembrane region" description="Helical" evidence="1">
    <location>
        <begin position="71"/>
        <end position="88"/>
    </location>
</feature>
<feature type="transmembrane region" description="Helical" evidence="1">
    <location>
        <begin position="15"/>
        <end position="34"/>
    </location>
</feature>
<dbReference type="RefSeq" id="WP_131173003.1">
    <property type="nucleotide sequence ID" value="NZ_FXTL01000022.1"/>
</dbReference>
<accession>A0A4Q9KHV1</accession>
<dbReference type="Proteomes" id="UP000291933">
    <property type="component" value="Unassembled WGS sequence"/>
</dbReference>
<feature type="transmembrane region" description="Helical" evidence="1">
    <location>
        <begin position="226"/>
        <end position="247"/>
    </location>
</feature>
<sequence>MTPTADAAPLAPRSVAMLAVAAVAGLTAFAWPLFARLDASSATTATFVFALVLPLVLAVVVAELTSDSLDVKGLAMLGVLAAVGAILRPLGAGSAGMEPIFFLMILGGRVFGPGFGFAQGAITLGASALLTGGVGAWLPYQMIAAGLLGLGAGLLPRRPTGGAEIAMLCGYGLVSAFAFGWLMDFAFWPFGIGPGTQFSFDPDAGPLANLHRFALYNLVTSMGWNLGRALTSIVLIVLLGPGLLHILRRASRRAAWASASRGRVVGPDASGLG</sequence>
<evidence type="ECO:0000256" key="1">
    <source>
        <dbReference type="SAM" id="Phobius"/>
    </source>
</evidence>
<evidence type="ECO:0000313" key="2">
    <source>
        <dbReference type="EMBL" id="TBT92177.1"/>
    </source>
</evidence>
<keyword evidence="3" id="KW-1185">Reference proteome</keyword>
<evidence type="ECO:0000313" key="3">
    <source>
        <dbReference type="Proteomes" id="UP000291933"/>
    </source>
</evidence>
<feature type="transmembrane region" description="Helical" evidence="1">
    <location>
        <begin position="134"/>
        <end position="156"/>
    </location>
</feature>
<dbReference type="InterPro" id="IPR017196">
    <property type="entry name" value="ECF_substrate-spec_UCP037395"/>
</dbReference>
<dbReference type="PIRSF" id="PIRSF037395">
    <property type="entry name" value="UCP037395_ABCper"/>
    <property type="match status" value="1"/>
</dbReference>
<keyword evidence="1" id="KW-0472">Membrane</keyword>
<comment type="caution">
    <text evidence="2">The sequence shown here is derived from an EMBL/GenBank/DDBJ whole genome shotgun (WGS) entry which is preliminary data.</text>
</comment>
<feature type="transmembrane region" description="Helical" evidence="1">
    <location>
        <begin position="46"/>
        <end position="65"/>
    </location>
</feature>
<organism evidence="2 3">
    <name type="scientific">Propioniciclava tarda</name>
    <dbReference type="NCBI Taxonomy" id="433330"/>
    <lineage>
        <taxon>Bacteria</taxon>
        <taxon>Bacillati</taxon>
        <taxon>Actinomycetota</taxon>
        <taxon>Actinomycetes</taxon>
        <taxon>Propionibacteriales</taxon>
        <taxon>Propionibacteriaceae</taxon>
        <taxon>Propioniciclava</taxon>
    </lineage>
</organism>
<feature type="transmembrane region" description="Helical" evidence="1">
    <location>
        <begin position="100"/>
        <end position="122"/>
    </location>
</feature>
<dbReference type="EMBL" id="SDMR01000021">
    <property type="protein sequence ID" value="TBT92177.1"/>
    <property type="molecule type" value="Genomic_DNA"/>
</dbReference>
<protein>
    <submittedName>
        <fullName evidence="2">ECF transporter S component</fullName>
    </submittedName>
</protein>
<gene>
    <name evidence="2" type="ORF">ET996_13045</name>
</gene>
<keyword evidence="1" id="KW-0812">Transmembrane</keyword>
<keyword evidence="1" id="KW-1133">Transmembrane helix</keyword>
<reference evidence="2 3" key="1">
    <citation type="submission" date="2019-01" db="EMBL/GenBank/DDBJ databases">
        <title>Lactibacter flavus gen. nov., sp. nov., a novel bacterium of the family Propionibacteriaceae isolated from raw milk and dairy products.</title>
        <authorList>
            <person name="Huptas C."/>
            <person name="Wenning M."/>
            <person name="Breitenwieser F."/>
            <person name="Doll E."/>
            <person name="Von Neubeck M."/>
            <person name="Busse H.-J."/>
            <person name="Scherer S."/>
        </authorList>
    </citation>
    <scope>NUCLEOTIDE SEQUENCE [LARGE SCALE GENOMIC DNA]</scope>
    <source>
        <strain evidence="2 3">DSM 22130</strain>
    </source>
</reference>
<name>A0A4Q9KHV1_PROTD</name>